<dbReference type="KEGG" id="sxi:SXIM_22800"/>
<evidence type="ECO:0000313" key="2">
    <source>
        <dbReference type="EMBL" id="AKG43664.1"/>
    </source>
</evidence>
<name>A0A0F7FTF1_9ACTN</name>
<feature type="compositionally biased region" description="Basic and acidic residues" evidence="1">
    <location>
        <begin position="13"/>
        <end position="26"/>
    </location>
</feature>
<accession>A0A0F7FTF1</accession>
<evidence type="ECO:0000256" key="1">
    <source>
        <dbReference type="SAM" id="MobiDB-lite"/>
    </source>
</evidence>
<evidence type="ECO:0000313" key="3">
    <source>
        <dbReference type="Proteomes" id="UP000034034"/>
    </source>
</evidence>
<dbReference type="PATRIC" id="fig|408015.6.peg.2315"/>
<feature type="compositionally biased region" description="Pro residues" evidence="1">
    <location>
        <begin position="58"/>
        <end position="68"/>
    </location>
</feature>
<dbReference type="AlphaFoldDB" id="A0A0F7FTF1"/>
<dbReference type="HOGENOM" id="CLU_2541295_0_0_11"/>
<organism evidence="2 3">
    <name type="scientific">Streptomyces xiamenensis</name>
    <dbReference type="NCBI Taxonomy" id="408015"/>
    <lineage>
        <taxon>Bacteria</taxon>
        <taxon>Bacillati</taxon>
        <taxon>Actinomycetota</taxon>
        <taxon>Actinomycetes</taxon>
        <taxon>Kitasatosporales</taxon>
        <taxon>Streptomycetaceae</taxon>
        <taxon>Streptomyces</taxon>
    </lineage>
</organism>
<proteinExistence type="predicted"/>
<dbReference type="EMBL" id="CP009922">
    <property type="protein sequence ID" value="AKG43664.1"/>
    <property type="molecule type" value="Genomic_DNA"/>
</dbReference>
<dbReference type="STRING" id="408015.SXIM_22800"/>
<reference evidence="2" key="1">
    <citation type="submission" date="2019-08" db="EMBL/GenBank/DDBJ databases">
        <title>Complete genome sequence of a mangrove-derived Streptomyces xiamenensis.</title>
        <authorList>
            <person name="Xu J."/>
        </authorList>
    </citation>
    <scope>NUCLEOTIDE SEQUENCE</scope>
    <source>
        <strain evidence="2">318</strain>
    </source>
</reference>
<dbReference type="Proteomes" id="UP000034034">
    <property type="component" value="Chromosome"/>
</dbReference>
<protein>
    <submittedName>
        <fullName evidence="2">Uncharacterized protein</fullName>
    </submittedName>
</protein>
<sequence>MFTSKGSPVFAKTGDERGRGEQEPRRPGKAPAPGAKPKRPVPTPAEVFPPHRRKPAPAQQPPAPAAPPPDKDGAEQGGGPGEG</sequence>
<gene>
    <name evidence="2" type="ORF">SXIM_22800</name>
</gene>
<dbReference type="RefSeq" id="WP_030734942.1">
    <property type="nucleotide sequence ID" value="NZ_CP009922.3"/>
</dbReference>
<feature type="region of interest" description="Disordered" evidence="1">
    <location>
        <begin position="1"/>
        <end position="83"/>
    </location>
</feature>
<keyword evidence="3" id="KW-1185">Reference proteome</keyword>